<keyword evidence="2" id="KW-1185">Reference proteome</keyword>
<name>A0A1M5T325_9CLOT</name>
<organism evidence="1 2">
    <name type="scientific">Clostridium collagenovorans DSM 3089</name>
    <dbReference type="NCBI Taxonomy" id="1121306"/>
    <lineage>
        <taxon>Bacteria</taxon>
        <taxon>Bacillati</taxon>
        <taxon>Bacillota</taxon>
        <taxon>Clostridia</taxon>
        <taxon>Eubacteriales</taxon>
        <taxon>Clostridiaceae</taxon>
        <taxon>Clostridium</taxon>
    </lineage>
</organism>
<gene>
    <name evidence="1" type="ORF">SAMN02745196_00415</name>
</gene>
<sequence length="232" mass="27796">MLKNESIYFNLYNDNLDIYSKGKNNTYEKNHHNIFSVKKSNIYILIQGEGILSKEMIFDKRLKSNLHKTIDTELKYELNSKDNILFTYKIVHKDKKSIRVLVNCINNELVRELKSLYKNKNKINSIVCIQFFILKLLQKKVKGLKKIEEYRCAFTYGDYSYYMRIHKGELRENEVLKCDMNYFKEYLFQNYDCEESISYIYLKKGKGFNNIAISEIQKLKSFENEVLKLEEV</sequence>
<dbReference type="AlphaFoldDB" id="A0A1M5T325"/>
<reference evidence="1 2" key="1">
    <citation type="submission" date="2016-11" db="EMBL/GenBank/DDBJ databases">
        <authorList>
            <person name="Jaros S."/>
            <person name="Januszkiewicz K."/>
            <person name="Wedrychowicz H."/>
        </authorList>
    </citation>
    <scope>NUCLEOTIDE SEQUENCE [LARGE SCALE GENOMIC DNA]</scope>
    <source>
        <strain evidence="1 2">DSM 3089</strain>
    </source>
</reference>
<proteinExistence type="predicted"/>
<dbReference type="STRING" id="1121306.SAMN02745196_00415"/>
<dbReference type="Proteomes" id="UP000184526">
    <property type="component" value="Unassembled WGS sequence"/>
</dbReference>
<protein>
    <submittedName>
        <fullName evidence="1">Uncharacterized protein</fullName>
    </submittedName>
</protein>
<dbReference type="RefSeq" id="WP_072829565.1">
    <property type="nucleotide sequence ID" value="NZ_FQXP01000003.1"/>
</dbReference>
<evidence type="ECO:0000313" key="2">
    <source>
        <dbReference type="Proteomes" id="UP000184526"/>
    </source>
</evidence>
<accession>A0A1M5T325</accession>
<evidence type="ECO:0000313" key="1">
    <source>
        <dbReference type="EMBL" id="SHH45072.1"/>
    </source>
</evidence>
<dbReference type="EMBL" id="FQXP01000003">
    <property type="protein sequence ID" value="SHH45072.1"/>
    <property type="molecule type" value="Genomic_DNA"/>
</dbReference>